<organism evidence="1 2">
    <name type="scientific">Carex littledalei</name>
    <dbReference type="NCBI Taxonomy" id="544730"/>
    <lineage>
        <taxon>Eukaryota</taxon>
        <taxon>Viridiplantae</taxon>
        <taxon>Streptophyta</taxon>
        <taxon>Embryophyta</taxon>
        <taxon>Tracheophyta</taxon>
        <taxon>Spermatophyta</taxon>
        <taxon>Magnoliopsida</taxon>
        <taxon>Liliopsida</taxon>
        <taxon>Poales</taxon>
        <taxon>Cyperaceae</taxon>
        <taxon>Cyperoideae</taxon>
        <taxon>Cariceae</taxon>
        <taxon>Carex</taxon>
        <taxon>Carex subgen. Euthyceras</taxon>
    </lineage>
</organism>
<dbReference type="AlphaFoldDB" id="A0A833QLX3"/>
<reference evidence="1" key="1">
    <citation type="submission" date="2020-01" db="EMBL/GenBank/DDBJ databases">
        <title>Genome sequence of Kobresia littledalei, the first chromosome-level genome in the family Cyperaceae.</title>
        <authorList>
            <person name="Qu G."/>
        </authorList>
    </citation>
    <scope>NUCLEOTIDE SEQUENCE</scope>
    <source>
        <strain evidence="1">C.B.Clarke</strain>
        <tissue evidence="1">Leaf</tissue>
    </source>
</reference>
<evidence type="ECO:0000313" key="1">
    <source>
        <dbReference type="EMBL" id="KAF3325119.1"/>
    </source>
</evidence>
<dbReference type="Proteomes" id="UP000623129">
    <property type="component" value="Unassembled WGS sequence"/>
</dbReference>
<name>A0A833QLX3_9POAL</name>
<gene>
    <name evidence="1" type="ORF">FCM35_KLT11276</name>
</gene>
<sequence length="79" mass="8580">MASTSYTHPLLSSPLYTSKTSRKFYRSPVCLLSPKPMPKPVNALSNTAMATVLISTMTQPAFAEDLAPQQAPPAKKRQS</sequence>
<comment type="caution">
    <text evidence="1">The sequence shown here is derived from an EMBL/GenBank/DDBJ whole genome shotgun (WGS) entry which is preliminary data.</text>
</comment>
<dbReference type="EMBL" id="SWLB01000021">
    <property type="protein sequence ID" value="KAF3325119.1"/>
    <property type="molecule type" value="Genomic_DNA"/>
</dbReference>
<evidence type="ECO:0000313" key="2">
    <source>
        <dbReference type="Proteomes" id="UP000623129"/>
    </source>
</evidence>
<proteinExistence type="predicted"/>
<protein>
    <submittedName>
        <fullName evidence="1">Uncharacterized protein</fullName>
    </submittedName>
</protein>
<keyword evidence="2" id="KW-1185">Reference proteome</keyword>
<accession>A0A833QLX3</accession>